<dbReference type="EMBL" id="MN988483">
    <property type="protein sequence ID" value="QIG67751.1"/>
    <property type="molecule type" value="Genomic_DNA"/>
</dbReference>
<evidence type="ECO:0000313" key="4">
    <source>
        <dbReference type="Proteomes" id="UP000656987"/>
    </source>
</evidence>
<evidence type="ECO:0000259" key="1">
    <source>
        <dbReference type="Pfam" id="PF09967"/>
    </source>
</evidence>
<protein>
    <submittedName>
        <fullName evidence="3">Putative metallopeptidase domain-containing protein</fullName>
    </submittedName>
</protein>
<name>A0A7S5QX71_9CAUD</name>
<gene>
    <name evidence="3" type="ORF">EVB52_050</name>
</gene>
<evidence type="ECO:0000313" key="3">
    <source>
        <dbReference type="EMBL" id="QIG67751.1"/>
    </source>
</evidence>
<keyword evidence="4" id="KW-1185">Reference proteome</keyword>
<dbReference type="PANTHER" id="PTHR38730:SF1">
    <property type="entry name" value="SLL7028 PROTEIN"/>
    <property type="match status" value="1"/>
</dbReference>
<dbReference type="PANTHER" id="PTHR38730">
    <property type="entry name" value="SLL7028 PROTEIN"/>
    <property type="match status" value="1"/>
</dbReference>
<dbReference type="Proteomes" id="UP000656987">
    <property type="component" value="Segment"/>
</dbReference>
<proteinExistence type="predicted"/>
<dbReference type="InterPro" id="IPR025154">
    <property type="entry name" value="Put_metallopeptidase_dom"/>
</dbReference>
<dbReference type="Pfam" id="PF09967">
    <property type="entry name" value="DUF2201"/>
    <property type="match status" value="1"/>
</dbReference>
<dbReference type="Pfam" id="PF13203">
    <property type="entry name" value="DUF2201_N"/>
    <property type="match status" value="1"/>
</dbReference>
<accession>A0A7S5QX71</accession>
<organism evidence="3 4">
    <name type="scientific">Rhizobium phage RHph_Y38</name>
    <dbReference type="NCBI Taxonomy" id="2509781"/>
    <lineage>
        <taxon>Viruses</taxon>
        <taxon>Duplodnaviria</taxon>
        <taxon>Heunggongvirae</taxon>
        <taxon>Uroviricota</taxon>
        <taxon>Caudoviricetes</taxon>
        <taxon>Schitoviridae</taxon>
        <taxon>Demetervirinae</taxon>
        <taxon>Acanvirus</taxon>
        <taxon>Acanvirus Y38</taxon>
    </lineage>
</organism>
<feature type="domain" description="VWA-like" evidence="1">
    <location>
        <begin position="285"/>
        <end position="405"/>
    </location>
</feature>
<dbReference type="InterPro" id="IPR018698">
    <property type="entry name" value="VWA-like_dom"/>
</dbReference>
<sequence>MQLAEAIPEEEDYEKLNRLLDHVKRDIFLSKNSKGEVKKEFATFFGSLMSGLVYIWDKTCKTAATNGINMYWGPKFFLLLPHGTRLTVFMHELWHVARLDTIYQYGKDPKRWNAACDIWINNTLDDQGYSFDGIPFRFWLDHSYDGWTAEDIYDDLKRKDDEAWEQFCKDHGIDPNDPDWWKDLIEPSEEEDLEAGNVSEEQLKVISIVQTAAQAAKMASENCPGAVESMIKQFLTPKIPWEKELINCMDALIEEDYSWNVRDRRIADIYLPWFEEMEGLEDLFYGIDVSGSMLDPYVIRCTSEVKYIKERFRPKTTTLFQFDEIVQRIDVWTDEDEFNEVMVQGRGGTSLHLVADYLEEHKPRAAIIFSDLYCDKMRKVDGVEVIWVVLNNPHATVNQGRMIHIRE</sequence>
<feature type="domain" description="Putative metallopeptidase" evidence="2">
    <location>
        <begin position="42"/>
        <end position="272"/>
    </location>
</feature>
<evidence type="ECO:0000259" key="2">
    <source>
        <dbReference type="Pfam" id="PF13203"/>
    </source>
</evidence>
<reference evidence="3" key="1">
    <citation type="submission" date="2020-01" db="EMBL/GenBank/DDBJ databases">
        <title>Patterns of diversity and host range of bacteriophage communities associated with bean-nodulatin bacteria.</title>
        <authorList>
            <person name="Vann Cauwenberghe J."/>
            <person name="Santamaria R.I."/>
            <person name="Bustos P."/>
            <person name="Juarez S."/>
            <person name="Gonzalez V."/>
        </authorList>
    </citation>
    <scope>NUCLEOTIDE SEQUENCE</scope>
</reference>